<keyword evidence="5" id="KW-0862">Zinc</keyword>
<keyword evidence="6" id="KW-1133">Transmembrane helix</keyword>
<evidence type="ECO:0000256" key="1">
    <source>
        <dbReference type="ARBA" id="ARBA00004167"/>
    </source>
</evidence>
<dbReference type="GO" id="GO:0008270">
    <property type="term" value="F:zinc ion binding"/>
    <property type="evidence" value="ECO:0007669"/>
    <property type="project" value="UniProtKB-KW"/>
</dbReference>
<evidence type="ECO:0000256" key="3">
    <source>
        <dbReference type="ARBA" id="ARBA00022723"/>
    </source>
</evidence>
<evidence type="ECO:0000256" key="7">
    <source>
        <dbReference type="ARBA" id="ARBA00023136"/>
    </source>
</evidence>
<keyword evidence="2" id="KW-0812">Transmembrane</keyword>
<keyword evidence="7" id="KW-0472">Membrane</keyword>
<dbReference type="PANTHER" id="PTHR47168:SF1">
    <property type="entry name" value="OS02G0798600 PROTEIN"/>
    <property type="match status" value="1"/>
</dbReference>
<dbReference type="GO" id="GO:0016020">
    <property type="term" value="C:membrane"/>
    <property type="evidence" value="ECO:0007669"/>
    <property type="project" value="UniProtKB-SubCell"/>
</dbReference>
<evidence type="ECO:0000256" key="4">
    <source>
        <dbReference type="ARBA" id="ARBA00022771"/>
    </source>
</evidence>
<dbReference type="Proteomes" id="UP000834106">
    <property type="component" value="Chromosome 7"/>
</dbReference>
<evidence type="ECO:0000313" key="9">
    <source>
        <dbReference type="Proteomes" id="UP000834106"/>
    </source>
</evidence>
<sequence>MIHQAVSCIIHIQMLNINRMQLLTTNLRSRSIASDSLPHLQLPGDKSAHMTTTSSPGFLVSNNAGDMRSGHHLHLNVVNISSNFLSSRISERNSFEARKDSRRLFWDALSRRRDSPTMVFATGHAGELGSHDRWLLDIGRIHNDEVGHDMDSLKARHRRRNESRWLMRSEVLDEIQRQSPSLSPSMLSLPAPESVVDAFSLEYYKKLKATESDTSDVQQ</sequence>
<protein>
    <submittedName>
        <fullName evidence="8">Uncharacterized protein</fullName>
    </submittedName>
</protein>
<organism evidence="8 9">
    <name type="scientific">Fraxinus pennsylvanica</name>
    <dbReference type="NCBI Taxonomy" id="56036"/>
    <lineage>
        <taxon>Eukaryota</taxon>
        <taxon>Viridiplantae</taxon>
        <taxon>Streptophyta</taxon>
        <taxon>Embryophyta</taxon>
        <taxon>Tracheophyta</taxon>
        <taxon>Spermatophyta</taxon>
        <taxon>Magnoliopsida</taxon>
        <taxon>eudicotyledons</taxon>
        <taxon>Gunneridae</taxon>
        <taxon>Pentapetalae</taxon>
        <taxon>asterids</taxon>
        <taxon>lamiids</taxon>
        <taxon>Lamiales</taxon>
        <taxon>Oleaceae</taxon>
        <taxon>Oleeae</taxon>
        <taxon>Fraxinus</taxon>
    </lineage>
</organism>
<keyword evidence="3" id="KW-0479">Metal-binding</keyword>
<accession>A0AAD1Z7M0</accession>
<gene>
    <name evidence="8" type="ORF">FPE_LOCUS12057</name>
</gene>
<keyword evidence="9" id="KW-1185">Reference proteome</keyword>
<evidence type="ECO:0000256" key="2">
    <source>
        <dbReference type="ARBA" id="ARBA00022692"/>
    </source>
</evidence>
<dbReference type="AlphaFoldDB" id="A0AAD1Z7M0"/>
<dbReference type="InterPro" id="IPR051653">
    <property type="entry name" value="E3_ligase_sorting_rcpt"/>
</dbReference>
<keyword evidence="4" id="KW-0863">Zinc-finger</keyword>
<dbReference type="PANTHER" id="PTHR47168">
    <property type="entry name" value="RING ZINC FINGER DOMAIN SUPERFAMILY PROTEIN-RELATED"/>
    <property type="match status" value="1"/>
</dbReference>
<evidence type="ECO:0000256" key="6">
    <source>
        <dbReference type="ARBA" id="ARBA00022989"/>
    </source>
</evidence>
<name>A0AAD1Z7M0_9LAMI</name>
<evidence type="ECO:0000256" key="5">
    <source>
        <dbReference type="ARBA" id="ARBA00022833"/>
    </source>
</evidence>
<dbReference type="EMBL" id="OU503042">
    <property type="protein sequence ID" value="CAI9764627.1"/>
    <property type="molecule type" value="Genomic_DNA"/>
</dbReference>
<reference evidence="8" key="1">
    <citation type="submission" date="2023-05" db="EMBL/GenBank/DDBJ databases">
        <authorList>
            <person name="Huff M."/>
        </authorList>
    </citation>
    <scope>NUCLEOTIDE SEQUENCE</scope>
</reference>
<comment type="subcellular location">
    <subcellularLocation>
        <location evidence="1">Membrane</location>
        <topology evidence="1">Single-pass membrane protein</topology>
    </subcellularLocation>
</comment>
<proteinExistence type="predicted"/>
<evidence type="ECO:0000313" key="8">
    <source>
        <dbReference type="EMBL" id="CAI9764627.1"/>
    </source>
</evidence>